<accession>A0A172YE93</accession>
<keyword evidence="11" id="KW-0328">Glycosyltransferase</keyword>
<feature type="binding site" evidence="9">
    <location>
        <position position="112"/>
    </location>
    <ligand>
        <name>L-histidine</name>
        <dbReference type="ChEBI" id="CHEBI:57595"/>
    </ligand>
</feature>
<dbReference type="CDD" id="cd00773">
    <property type="entry name" value="HisRS-like_core"/>
    <property type="match status" value="1"/>
</dbReference>
<dbReference type="Gene3D" id="3.30.930.10">
    <property type="entry name" value="Bira Bifunctional Protein, Domain 2"/>
    <property type="match status" value="1"/>
</dbReference>
<evidence type="ECO:0000313" key="11">
    <source>
        <dbReference type="EMBL" id="ANF57412.1"/>
    </source>
</evidence>
<keyword evidence="6 8" id="KW-0963">Cytoplasm</keyword>
<evidence type="ECO:0000256" key="1">
    <source>
        <dbReference type="ARBA" id="ARBA00004496"/>
    </source>
</evidence>
<protein>
    <recommendedName>
        <fullName evidence="5 8">ATP phosphoribosyltransferase regulatory subunit</fullName>
    </recommendedName>
</protein>
<sequence length="394" mass="43507">MTMADRWLLPDGIDEVLPPLALRMESLRRALLDLYHRWGYDLVVPPPVEFLDSLLTGTGSDLELQTFKLTDQASGRMMGLSADVTPQVARMDAHSLRRPGPSRLCYCANALRATADQYQGGRNPVQLGLELFGHSGIDADLEIVRLALESLYLAGATDVHLAFGHIGIYRVLTEAAGLDAALERDLFEAIERKAYTEIDALLEEAEIDASLRHMLARLPRLHGGLEVITEARESFLDMPEEISAQLEQFEHLARRIGAEHPEVELYFDLAELRGYQYHTGVVFAAYVPGYGQALVKGGRYDDTGRAFGRSRPATGCSMELKLLAGLREQLPPCDGIWAPAGENGELEAIVAKLRAAGERVVQALPGQVTGALDHRCNRRLERIDGEWRCVPLDA</sequence>
<keyword evidence="8" id="KW-0028">Amino-acid biosynthesis</keyword>
<feature type="binding site" evidence="9">
    <location>
        <position position="130"/>
    </location>
    <ligand>
        <name>L-histidine</name>
        <dbReference type="ChEBI" id="CHEBI:57595"/>
    </ligand>
</feature>
<dbReference type="Pfam" id="PF13393">
    <property type="entry name" value="tRNA-synt_His"/>
    <property type="match status" value="1"/>
</dbReference>
<evidence type="ECO:0000256" key="9">
    <source>
        <dbReference type="PIRSR" id="PIRSR001549-1"/>
    </source>
</evidence>
<dbReference type="SUPFAM" id="SSF55681">
    <property type="entry name" value="Class II aaRS and biotin synthetases"/>
    <property type="match status" value="1"/>
</dbReference>
<organism evidence="11 12">
    <name type="scientific">Halotalea alkalilenta</name>
    <dbReference type="NCBI Taxonomy" id="376489"/>
    <lineage>
        <taxon>Bacteria</taxon>
        <taxon>Pseudomonadati</taxon>
        <taxon>Pseudomonadota</taxon>
        <taxon>Gammaproteobacteria</taxon>
        <taxon>Oceanospirillales</taxon>
        <taxon>Halomonadaceae</taxon>
        <taxon>Halotalea</taxon>
    </lineage>
</organism>
<comment type="function">
    <text evidence="7 8">Required for the first step of histidine biosynthesis. May allow the feedback regulation of ATP phosphoribosyltransferase activity by histidine.</text>
</comment>
<evidence type="ECO:0000256" key="3">
    <source>
        <dbReference type="ARBA" id="ARBA00005539"/>
    </source>
</evidence>
<dbReference type="PIRSF" id="PIRSF001549">
    <property type="entry name" value="His-tRNA_synth"/>
    <property type="match status" value="1"/>
</dbReference>
<feature type="binding site" evidence="9">
    <location>
        <begin position="83"/>
        <end position="85"/>
    </location>
    <ligand>
        <name>L-histidine</name>
        <dbReference type="ChEBI" id="CHEBI:57595"/>
    </ligand>
</feature>
<dbReference type="PANTHER" id="PTHR43707:SF1">
    <property type="entry name" value="HISTIDINE--TRNA LIGASE, MITOCHONDRIAL-RELATED"/>
    <property type="match status" value="1"/>
</dbReference>
<comment type="miscellaneous">
    <text evidence="8">This function is generally fulfilled by the C-terminal part of HisG, which is missing in some bacteria such as this one.</text>
</comment>
<keyword evidence="8" id="KW-0368">Histidine biosynthesis</keyword>
<dbReference type="NCBIfam" id="TIGR00443">
    <property type="entry name" value="hisZ_biosyn_reg"/>
    <property type="match status" value="1"/>
</dbReference>
<dbReference type="GO" id="GO:0005737">
    <property type="term" value="C:cytoplasm"/>
    <property type="evidence" value="ECO:0007669"/>
    <property type="project" value="UniProtKB-SubCell"/>
</dbReference>
<dbReference type="InterPro" id="IPR004517">
    <property type="entry name" value="HisZ"/>
</dbReference>
<dbReference type="KEGG" id="haa:A5892_07985"/>
<dbReference type="Proteomes" id="UP000077875">
    <property type="component" value="Chromosome"/>
</dbReference>
<gene>
    <name evidence="8" type="primary">hisZ</name>
    <name evidence="11" type="ORF">A5892_07985</name>
</gene>
<dbReference type="UniPathway" id="UPA00031">
    <property type="reaction ID" value="UER00006"/>
</dbReference>
<dbReference type="GO" id="GO:0016757">
    <property type="term" value="F:glycosyltransferase activity"/>
    <property type="evidence" value="ECO:0007669"/>
    <property type="project" value="UniProtKB-KW"/>
</dbReference>
<dbReference type="PANTHER" id="PTHR43707">
    <property type="entry name" value="HISTIDYL-TRNA SYNTHETASE"/>
    <property type="match status" value="1"/>
</dbReference>
<dbReference type="EMBL" id="CP015243">
    <property type="protein sequence ID" value="ANF57412.1"/>
    <property type="molecule type" value="Genomic_DNA"/>
</dbReference>
<evidence type="ECO:0000256" key="7">
    <source>
        <dbReference type="ARBA" id="ARBA00025246"/>
    </source>
</evidence>
<evidence type="ECO:0000259" key="10">
    <source>
        <dbReference type="Pfam" id="PF13393"/>
    </source>
</evidence>
<comment type="subcellular location">
    <subcellularLocation>
        <location evidence="1 8">Cytoplasm</location>
    </subcellularLocation>
</comment>
<dbReference type="RefSeq" id="WP_064122363.1">
    <property type="nucleotide sequence ID" value="NZ_CP015243.1"/>
</dbReference>
<proteinExistence type="inferred from homology"/>
<dbReference type="STRING" id="376489.A5892_07985"/>
<dbReference type="GO" id="GO:0004821">
    <property type="term" value="F:histidine-tRNA ligase activity"/>
    <property type="evidence" value="ECO:0007669"/>
    <property type="project" value="TreeGrafter"/>
</dbReference>
<feature type="binding site" evidence="9">
    <location>
        <position position="126"/>
    </location>
    <ligand>
        <name>L-histidine</name>
        <dbReference type="ChEBI" id="CHEBI:57595"/>
    </ligand>
</feature>
<comment type="similarity">
    <text evidence="3 8">Belongs to the class-II aminoacyl-tRNA synthetase family. HisZ subfamily.</text>
</comment>
<feature type="domain" description="Class II Histidinyl-tRNA synthetase (HisRS)-like catalytic core" evidence="10">
    <location>
        <begin position="12"/>
        <end position="321"/>
    </location>
</feature>
<dbReference type="InterPro" id="IPR045864">
    <property type="entry name" value="aa-tRNA-synth_II/BPL/LPL"/>
</dbReference>
<dbReference type="InterPro" id="IPR004516">
    <property type="entry name" value="HisRS/HisZ"/>
</dbReference>
<evidence type="ECO:0000313" key="12">
    <source>
        <dbReference type="Proteomes" id="UP000077875"/>
    </source>
</evidence>
<comment type="pathway">
    <text evidence="2 8">Amino-acid biosynthesis; L-histidine biosynthesis; L-histidine from 5-phospho-alpha-D-ribose 1-diphosphate: step 1/9.</text>
</comment>
<evidence type="ECO:0000256" key="4">
    <source>
        <dbReference type="ARBA" id="ARBA00011496"/>
    </source>
</evidence>
<evidence type="ECO:0000256" key="6">
    <source>
        <dbReference type="ARBA" id="ARBA00022490"/>
    </source>
</evidence>
<reference evidence="11 12" key="1">
    <citation type="submission" date="2016-04" db="EMBL/GenBank/DDBJ databases">
        <title>Complete Genome Sequence of Halotalea alkalilenta IHB B 13600.</title>
        <authorList>
            <person name="Swarnkar M.K."/>
            <person name="Sharma A."/>
            <person name="Kaushal K."/>
            <person name="Soni R."/>
            <person name="Rana S."/>
            <person name="Singh A.K."/>
            <person name="Gulati A."/>
        </authorList>
    </citation>
    <scope>NUCLEOTIDE SEQUENCE [LARGE SCALE GENOMIC DNA]</scope>
    <source>
        <strain evidence="11 12">IHB B 13600</strain>
    </source>
</reference>
<name>A0A172YE93_9GAMM</name>
<keyword evidence="11" id="KW-0808">Transferase</keyword>
<dbReference type="AlphaFoldDB" id="A0A172YE93"/>
<dbReference type="GO" id="GO:0000105">
    <property type="term" value="P:L-histidine biosynthetic process"/>
    <property type="evidence" value="ECO:0007669"/>
    <property type="project" value="UniProtKB-UniRule"/>
</dbReference>
<dbReference type="GO" id="GO:0006427">
    <property type="term" value="P:histidyl-tRNA aminoacylation"/>
    <property type="evidence" value="ECO:0007669"/>
    <property type="project" value="TreeGrafter"/>
</dbReference>
<feature type="binding site" evidence="9">
    <location>
        <position position="273"/>
    </location>
    <ligand>
        <name>L-histidine</name>
        <dbReference type="ChEBI" id="CHEBI:57595"/>
    </ligand>
</feature>
<evidence type="ECO:0000256" key="5">
    <source>
        <dbReference type="ARBA" id="ARBA00020397"/>
    </source>
</evidence>
<evidence type="ECO:0000256" key="2">
    <source>
        <dbReference type="ARBA" id="ARBA00004667"/>
    </source>
</evidence>
<dbReference type="NCBIfam" id="NF009086">
    <property type="entry name" value="PRK12421.1"/>
    <property type="match status" value="1"/>
</dbReference>
<dbReference type="InterPro" id="IPR041715">
    <property type="entry name" value="HisRS-like_core"/>
</dbReference>
<dbReference type="NCBIfam" id="NF008935">
    <property type="entry name" value="PRK12292.1-1"/>
    <property type="match status" value="1"/>
</dbReference>
<dbReference type="HAMAP" id="MF_00125">
    <property type="entry name" value="HisZ"/>
    <property type="match status" value="1"/>
</dbReference>
<evidence type="ECO:0000256" key="8">
    <source>
        <dbReference type="HAMAP-Rule" id="MF_00125"/>
    </source>
</evidence>
<comment type="subunit">
    <text evidence="4 8">Heteromultimer composed of HisG and HisZ subunits.</text>
</comment>
<keyword evidence="12" id="KW-1185">Reference proteome</keyword>